<feature type="domain" description="PKD" evidence="1">
    <location>
        <begin position="237"/>
        <end position="285"/>
    </location>
</feature>
<dbReference type="PROSITE" id="PS51257">
    <property type="entry name" value="PROKAR_LIPOPROTEIN"/>
    <property type="match status" value="1"/>
</dbReference>
<organism evidence="2 3">
    <name type="scientific">Ohtaekwangia kribbensis</name>
    <dbReference type="NCBI Taxonomy" id="688913"/>
    <lineage>
        <taxon>Bacteria</taxon>
        <taxon>Pseudomonadati</taxon>
        <taxon>Bacteroidota</taxon>
        <taxon>Cytophagia</taxon>
        <taxon>Cytophagales</taxon>
        <taxon>Fulvivirgaceae</taxon>
        <taxon>Ohtaekwangia</taxon>
    </lineage>
</organism>
<dbReference type="Proteomes" id="UP001597112">
    <property type="component" value="Unassembled WGS sequence"/>
</dbReference>
<name>A0ABW3JW03_9BACT</name>
<dbReference type="InterPro" id="IPR022409">
    <property type="entry name" value="PKD/Chitinase_dom"/>
</dbReference>
<dbReference type="PROSITE" id="PS50093">
    <property type="entry name" value="PKD"/>
    <property type="match status" value="1"/>
</dbReference>
<comment type="caution">
    <text evidence="2">The sequence shown here is derived from an EMBL/GenBank/DDBJ whole genome shotgun (WGS) entry which is preliminary data.</text>
</comment>
<dbReference type="EMBL" id="JBHTKA010000001">
    <property type="protein sequence ID" value="MFD0998014.1"/>
    <property type="molecule type" value="Genomic_DNA"/>
</dbReference>
<gene>
    <name evidence="2" type="ORF">ACFQ21_01810</name>
</gene>
<accession>A0ABW3JW03</accession>
<dbReference type="InterPro" id="IPR013783">
    <property type="entry name" value="Ig-like_fold"/>
</dbReference>
<evidence type="ECO:0000313" key="3">
    <source>
        <dbReference type="Proteomes" id="UP001597112"/>
    </source>
</evidence>
<evidence type="ECO:0000313" key="2">
    <source>
        <dbReference type="EMBL" id="MFD0998014.1"/>
    </source>
</evidence>
<sequence length="456" mass="50276">MKKIFTNTGWRNIGVQVSFLLVAFGLYACFQEETIPVSIDFSYTIGNENYTTPARISITNNTTGAEKYQWTFEGGQPATSSLRDPGIITFTEAGPHAVTLEAWSEDDRQSKTISITVYDGVIPDFSAEVLTNNISPVTVRITNKTEGGTGFRWVFEQGSPGEYTGENPPDVQFSEPGDHRIILIVENGPAVDSLIQTISVAAALSPGFEIIPDFEDDDYEAPLHATLQNNTVGGLQWQWSSTGGQISNKTAQQPGIYFAQPGTYSITLQASNGKETKTITKDIVVKPNTGLRTFTDVKLGINTAHATIGSYYSTTLRRVISKNDPDSLFQYVDIAYFGLNATFTFNKFTSPDSVEEYTFEAIPQPQVTHFINSLDKCACGIALSESDFDQMTTDALLQPLNITSTAKGLQPFDDVQVPRIVLFRTQDNRKGAIKIKSYHRDGLQSYILVDIKVQKK</sequence>
<dbReference type="InterPro" id="IPR035986">
    <property type="entry name" value="PKD_dom_sf"/>
</dbReference>
<keyword evidence="3" id="KW-1185">Reference proteome</keyword>
<protein>
    <recommendedName>
        <fullName evidence="1">PKD domain-containing protein</fullName>
    </recommendedName>
</protein>
<dbReference type="InterPro" id="IPR000601">
    <property type="entry name" value="PKD_dom"/>
</dbReference>
<dbReference type="SMART" id="SM00089">
    <property type="entry name" value="PKD"/>
    <property type="match status" value="3"/>
</dbReference>
<dbReference type="Gene3D" id="2.60.40.10">
    <property type="entry name" value="Immunoglobulins"/>
    <property type="match status" value="3"/>
</dbReference>
<proteinExistence type="predicted"/>
<reference evidence="3" key="1">
    <citation type="journal article" date="2019" name="Int. J. Syst. Evol. Microbiol.">
        <title>The Global Catalogue of Microorganisms (GCM) 10K type strain sequencing project: providing services to taxonomists for standard genome sequencing and annotation.</title>
        <authorList>
            <consortium name="The Broad Institute Genomics Platform"/>
            <consortium name="The Broad Institute Genome Sequencing Center for Infectious Disease"/>
            <person name="Wu L."/>
            <person name="Ma J."/>
        </authorList>
    </citation>
    <scope>NUCLEOTIDE SEQUENCE [LARGE SCALE GENOMIC DNA]</scope>
    <source>
        <strain evidence="3">CCUG 58938</strain>
    </source>
</reference>
<evidence type="ECO:0000259" key="1">
    <source>
        <dbReference type="PROSITE" id="PS50093"/>
    </source>
</evidence>
<dbReference type="RefSeq" id="WP_377573973.1">
    <property type="nucleotide sequence ID" value="NZ_JBHTKA010000001.1"/>
</dbReference>
<dbReference type="SUPFAM" id="SSF49299">
    <property type="entry name" value="PKD domain"/>
    <property type="match status" value="3"/>
</dbReference>